<dbReference type="InterPro" id="IPR008551">
    <property type="entry name" value="TANGO2"/>
</dbReference>
<comment type="caution">
    <text evidence="2">The sequence shown here is derived from an EMBL/GenBank/DDBJ whole genome shotgun (WGS) entry which is preliminary data.</text>
</comment>
<dbReference type="GO" id="GO:0009306">
    <property type="term" value="P:protein secretion"/>
    <property type="evidence" value="ECO:0007669"/>
    <property type="project" value="TreeGrafter"/>
</dbReference>
<organism evidence="2 3">
    <name type="scientific">Rhodotorula diobovata</name>
    <dbReference type="NCBI Taxonomy" id="5288"/>
    <lineage>
        <taxon>Eukaryota</taxon>
        <taxon>Fungi</taxon>
        <taxon>Dikarya</taxon>
        <taxon>Basidiomycota</taxon>
        <taxon>Pucciniomycotina</taxon>
        <taxon>Microbotryomycetes</taxon>
        <taxon>Sporidiobolales</taxon>
        <taxon>Sporidiobolaceae</taxon>
        <taxon>Rhodotorula</taxon>
    </lineage>
</organism>
<dbReference type="PANTHER" id="PTHR17985">
    <property type="entry name" value="SER/THR-RICH PROTEIN T10 IN DGCR REGION"/>
    <property type="match status" value="1"/>
</dbReference>
<proteinExistence type="predicted"/>
<evidence type="ECO:0000256" key="1">
    <source>
        <dbReference type="SAM" id="MobiDB-lite"/>
    </source>
</evidence>
<feature type="compositionally biased region" description="Low complexity" evidence="1">
    <location>
        <begin position="298"/>
        <end position="313"/>
    </location>
</feature>
<sequence>MCIVFFTATDHYSLIVASNRDEFLARPTTRAAWHAWDPSQLAQQPSDTARVLSGLDLSAGGTWLGISLPPTEHRTLRFATLTNYTETIPPAQRPSRGNLTRAFLDPPVDAPLPSQAQSVDPLQQYLDQVEATKADYAGFNLLVGQVAFPAPAASAASQPPSAVAGPVTRLGYISNRETPSKRARVLDDIGTAGHVRGLSNATLEVEEGEQEWPKVKSGAAAVERAARRAQEEVDRRGLSAEEAEERLVEGLYEALSTSHPAPIQHRAHLRHTVLVRPLYFDPSSPTPDLPPPFPPPSSSSSTPPALPTSTSPAELPASTTAGPRESPDASTGAHWYATRVQTLLLVERATGRVVLRERDAYVLDREGRPRWSGEERVFEVAL</sequence>
<feature type="region of interest" description="Disordered" evidence="1">
    <location>
        <begin position="282"/>
        <end position="331"/>
    </location>
</feature>
<gene>
    <name evidence="2" type="ORF">DMC30DRAFT_419947</name>
</gene>
<name>A0A5C5FKI4_9BASI</name>
<dbReference type="Pfam" id="PF05742">
    <property type="entry name" value="TANGO2"/>
    <property type="match status" value="1"/>
</dbReference>
<keyword evidence="3" id="KW-1185">Reference proteome</keyword>
<dbReference type="EMBL" id="SOZI01000222">
    <property type="protein sequence ID" value="TNY17260.1"/>
    <property type="molecule type" value="Genomic_DNA"/>
</dbReference>
<evidence type="ECO:0000313" key="3">
    <source>
        <dbReference type="Proteomes" id="UP000311382"/>
    </source>
</evidence>
<feature type="compositionally biased region" description="Pro residues" evidence="1">
    <location>
        <begin position="284"/>
        <end position="297"/>
    </location>
</feature>
<dbReference type="GO" id="GO:0007030">
    <property type="term" value="P:Golgi organization"/>
    <property type="evidence" value="ECO:0007669"/>
    <property type="project" value="TreeGrafter"/>
</dbReference>
<dbReference type="STRING" id="5288.A0A5C5FKI4"/>
<dbReference type="OrthoDB" id="191601at2759"/>
<protein>
    <submittedName>
        <fullName evidence="2">NRDE protein-domain-containing protein</fullName>
    </submittedName>
</protein>
<accession>A0A5C5FKI4</accession>
<dbReference type="PANTHER" id="PTHR17985:SF8">
    <property type="entry name" value="TRANSPORT AND GOLGI ORGANIZATION PROTEIN 2 HOMOLOG"/>
    <property type="match status" value="1"/>
</dbReference>
<dbReference type="AlphaFoldDB" id="A0A5C5FKI4"/>
<evidence type="ECO:0000313" key="2">
    <source>
        <dbReference type="EMBL" id="TNY17260.1"/>
    </source>
</evidence>
<dbReference type="Proteomes" id="UP000311382">
    <property type="component" value="Unassembled WGS sequence"/>
</dbReference>
<reference evidence="2 3" key="1">
    <citation type="submission" date="2019-03" db="EMBL/GenBank/DDBJ databases">
        <title>Rhodosporidium diobovatum UCD-FST 08-225 genome sequencing, assembly, and annotation.</title>
        <authorList>
            <person name="Fakankun I.U."/>
            <person name="Fristensky B."/>
            <person name="Levin D.B."/>
        </authorList>
    </citation>
    <scope>NUCLEOTIDE SEQUENCE [LARGE SCALE GENOMIC DNA]</scope>
    <source>
        <strain evidence="2 3">UCD-FST 08-225</strain>
    </source>
</reference>
<dbReference type="GO" id="GO:0005794">
    <property type="term" value="C:Golgi apparatus"/>
    <property type="evidence" value="ECO:0007669"/>
    <property type="project" value="TreeGrafter"/>
</dbReference>